<feature type="transmembrane region" description="Helical" evidence="3">
    <location>
        <begin position="83"/>
        <end position="103"/>
    </location>
</feature>
<keyword evidence="3" id="KW-1133">Transmembrane helix</keyword>
<dbReference type="AlphaFoldDB" id="A0A7C8IPN5"/>
<organism evidence="6 7">
    <name type="scientific">Xylaria multiplex</name>
    <dbReference type="NCBI Taxonomy" id="323545"/>
    <lineage>
        <taxon>Eukaryota</taxon>
        <taxon>Fungi</taxon>
        <taxon>Dikarya</taxon>
        <taxon>Ascomycota</taxon>
        <taxon>Pezizomycotina</taxon>
        <taxon>Sordariomycetes</taxon>
        <taxon>Xylariomycetidae</taxon>
        <taxon>Xylariales</taxon>
        <taxon>Xylariaceae</taxon>
        <taxon>Xylaria</taxon>
    </lineage>
</organism>
<proteinExistence type="inferred from homology"/>
<comment type="caution">
    <text evidence="6">The sequence shown here is derived from an EMBL/GenBank/DDBJ whole genome shotgun (WGS) entry which is preliminary data.</text>
</comment>
<dbReference type="OrthoDB" id="5405107at2759"/>
<gene>
    <name evidence="6" type="ORF">GQX73_g8320</name>
</gene>
<evidence type="ECO:0000256" key="2">
    <source>
        <dbReference type="RuleBase" id="RU003476"/>
    </source>
</evidence>
<dbReference type="PRINTS" id="PR00502">
    <property type="entry name" value="NUDIXFAMILY"/>
</dbReference>
<feature type="signal peptide" evidence="4">
    <location>
        <begin position="1"/>
        <end position="17"/>
    </location>
</feature>
<feature type="chain" id="PRO_5028813090" description="Nudix hydrolase domain-containing protein" evidence="4">
    <location>
        <begin position="18"/>
        <end position="274"/>
    </location>
</feature>
<dbReference type="PANTHER" id="PTHR11839">
    <property type="entry name" value="UDP/ADP-SUGAR PYROPHOSPHATASE"/>
    <property type="match status" value="1"/>
</dbReference>
<reference evidence="6 7" key="1">
    <citation type="submission" date="2019-12" db="EMBL/GenBank/DDBJ databases">
        <title>Draft genome sequence of the ascomycete Xylaria multiplex DSM 110363.</title>
        <authorList>
            <person name="Buettner E."/>
            <person name="Kellner H."/>
        </authorList>
    </citation>
    <scope>NUCLEOTIDE SEQUENCE [LARGE SCALE GENOMIC DNA]</scope>
    <source>
        <strain evidence="6 7">DSM 110363</strain>
    </source>
</reference>
<evidence type="ECO:0000256" key="1">
    <source>
        <dbReference type="ARBA" id="ARBA00022801"/>
    </source>
</evidence>
<keyword evidence="7" id="KW-1185">Reference proteome</keyword>
<name>A0A7C8IPN5_9PEZI</name>
<evidence type="ECO:0000256" key="4">
    <source>
        <dbReference type="SAM" id="SignalP"/>
    </source>
</evidence>
<dbReference type="InParanoid" id="A0A7C8IPN5"/>
<sequence>MLLKLVHLSQIVIAAYGAMQCQVAITKLLEYEDVTKKLAKISSEAERQLHKTRTTQAAGAIAILASFTASVLLITGGASYGNFVRYLASPIMALFVFATRVYLRDFWAGKGGKAVTANKVHLPNMEGYNEALERTQKSLEVLGWLTIGWTASSTLAFINGITYEDQNGQVRTWEGTRRPTRPKTSAVDAVQMLAVRELPTGAELLLEKQFRAPAGKLVIEFPAGLVDEGETVEEAALRELREETGYFGEVVHEQAGQRPMFFSCEYPNFVNYMH</sequence>
<evidence type="ECO:0000313" key="6">
    <source>
        <dbReference type="EMBL" id="KAF2965244.1"/>
    </source>
</evidence>
<dbReference type="GO" id="GO:0019693">
    <property type="term" value="P:ribose phosphate metabolic process"/>
    <property type="evidence" value="ECO:0007669"/>
    <property type="project" value="TreeGrafter"/>
</dbReference>
<dbReference type="Gene3D" id="3.90.79.10">
    <property type="entry name" value="Nucleoside Triphosphate Pyrophosphohydrolase"/>
    <property type="match status" value="1"/>
</dbReference>
<dbReference type="PROSITE" id="PS51462">
    <property type="entry name" value="NUDIX"/>
    <property type="match status" value="1"/>
</dbReference>
<keyword evidence="3" id="KW-0812">Transmembrane</keyword>
<dbReference type="PROSITE" id="PS00893">
    <property type="entry name" value="NUDIX_BOX"/>
    <property type="match status" value="1"/>
</dbReference>
<dbReference type="Pfam" id="PF00293">
    <property type="entry name" value="NUDIX"/>
    <property type="match status" value="1"/>
</dbReference>
<comment type="similarity">
    <text evidence="2">Belongs to the Nudix hydrolase family.</text>
</comment>
<accession>A0A7C8IPN5</accession>
<evidence type="ECO:0000256" key="3">
    <source>
        <dbReference type="SAM" id="Phobius"/>
    </source>
</evidence>
<dbReference type="GO" id="GO:0047631">
    <property type="term" value="F:ADP-ribose diphosphatase activity"/>
    <property type="evidence" value="ECO:0007669"/>
    <property type="project" value="TreeGrafter"/>
</dbReference>
<feature type="domain" description="Nudix hydrolase" evidence="5">
    <location>
        <begin position="185"/>
        <end position="274"/>
    </location>
</feature>
<dbReference type="Proteomes" id="UP000481858">
    <property type="component" value="Unassembled WGS sequence"/>
</dbReference>
<dbReference type="InterPro" id="IPR000086">
    <property type="entry name" value="NUDIX_hydrolase_dom"/>
</dbReference>
<dbReference type="EMBL" id="WUBL01000121">
    <property type="protein sequence ID" value="KAF2965244.1"/>
    <property type="molecule type" value="Genomic_DNA"/>
</dbReference>
<keyword evidence="1 2" id="KW-0378">Hydrolase</keyword>
<feature type="transmembrane region" description="Helical" evidence="3">
    <location>
        <begin position="57"/>
        <end position="77"/>
    </location>
</feature>
<evidence type="ECO:0000259" key="5">
    <source>
        <dbReference type="PROSITE" id="PS51462"/>
    </source>
</evidence>
<keyword evidence="4" id="KW-0732">Signal</keyword>
<evidence type="ECO:0000313" key="7">
    <source>
        <dbReference type="Proteomes" id="UP000481858"/>
    </source>
</evidence>
<protein>
    <recommendedName>
        <fullName evidence="5">Nudix hydrolase domain-containing protein</fullName>
    </recommendedName>
</protein>
<dbReference type="InterPro" id="IPR020476">
    <property type="entry name" value="Nudix_hydrolase"/>
</dbReference>
<dbReference type="InterPro" id="IPR015797">
    <property type="entry name" value="NUDIX_hydrolase-like_dom_sf"/>
</dbReference>
<dbReference type="InterPro" id="IPR020084">
    <property type="entry name" value="NUDIX_hydrolase_CS"/>
</dbReference>
<dbReference type="GO" id="GO:0006753">
    <property type="term" value="P:nucleoside phosphate metabolic process"/>
    <property type="evidence" value="ECO:0007669"/>
    <property type="project" value="TreeGrafter"/>
</dbReference>
<keyword evidence="3" id="KW-0472">Membrane</keyword>
<dbReference type="SUPFAM" id="SSF55811">
    <property type="entry name" value="Nudix"/>
    <property type="match status" value="1"/>
</dbReference>
<dbReference type="PANTHER" id="PTHR11839:SF1">
    <property type="entry name" value="ADP-SUGAR PYROPHOSPHATASE"/>
    <property type="match status" value="1"/>
</dbReference>